<evidence type="ECO:0000313" key="2">
    <source>
        <dbReference type="EMBL" id="VUX39311.1"/>
    </source>
</evidence>
<dbReference type="GO" id="GO:0047661">
    <property type="term" value="F:amino-acid racemase activity"/>
    <property type="evidence" value="ECO:0007669"/>
    <property type="project" value="InterPro"/>
</dbReference>
<dbReference type="Proteomes" id="UP000408482">
    <property type="component" value="Unassembled WGS sequence"/>
</dbReference>
<dbReference type="Gene3D" id="3.40.50.12500">
    <property type="match status" value="1"/>
</dbReference>
<accession>A0A564W2Z3</accession>
<sequence>MKVGLIYTSTTPELIELVEKEVKGQLGEDVELYSLEDPSILAETRDAGYVTPKAAARLIGMYMKAVGKDCEAMLNLCSSVGEVADAAQDAAKYIGVPIVRVDEEMCREAVRQGKKIGVVATLATTLEPTKNTILRMSRECGKHVELVDCLVDGAFGLNQDEFCARMAESIEKMADDVDVVLFAQGSMAYCEEYIAEKFGKVVLSSPRFGAAELKKALVKKGTVK</sequence>
<comment type="similarity">
    <text evidence="1">Belongs to the HyuE racemase family.</text>
</comment>
<evidence type="ECO:0000313" key="3">
    <source>
        <dbReference type="Proteomes" id="UP000408482"/>
    </source>
</evidence>
<dbReference type="InterPro" id="IPR015942">
    <property type="entry name" value="Asp/Glu/hydantoin_racemase"/>
</dbReference>
<dbReference type="EMBL" id="CABHNW010000094">
    <property type="protein sequence ID" value="VUX39311.1"/>
    <property type="molecule type" value="Genomic_DNA"/>
</dbReference>
<reference evidence="2 3" key="1">
    <citation type="submission" date="2019-07" db="EMBL/GenBank/DDBJ databases">
        <authorList>
            <person name="Hibberd C M."/>
            <person name="Gehrig L. J."/>
            <person name="Chang H.-W."/>
            <person name="Venkatesh S."/>
        </authorList>
    </citation>
    <scope>NUCLEOTIDE SEQUENCE [LARGE SCALE GENOMIC DNA]</scope>
    <source>
        <strain evidence="2">Blautia_luti_SSTS_Bg7063</strain>
    </source>
</reference>
<protein>
    <submittedName>
        <fullName evidence="2">Asp/Glu/Hydantoin racemase</fullName>
    </submittedName>
</protein>
<dbReference type="RefSeq" id="WP_144093971.1">
    <property type="nucleotide sequence ID" value="NZ_CABHMX010000007.1"/>
</dbReference>
<organism evidence="2 3">
    <name type="scientific">Blautia luti</name>
    <dbReference type="NCBI Taxonomy" id="89014"/>
    <lineage>
        <taxon>Bacteria</taxon>
        <taxon>Bacillati</taxon>
        <taxon>Bacillota</taxon>
        <taxon>Clostridia</taxon>
        <taxon>Lachnospirales</taxon>
        <taxon>Lachnospiraceae</taxon>
        <taxon>Blautia</taxon>
    </lineage>
</organism>
<dbReference type="AlphaFoldDB" id="A0A564W2Z3"/>
<proteinExistence type="inferred from homology"/>
<keyword evidence="3" id="KW-1185">Reference proteome</keyword>
<evidence type="ECO:0000256" key="1">
    <source>
        <dbReference type="ARBA" id="ARBA00038414"/>
    </source>
</evidence>
<dbReference type="InterPro" id="IPR053714">
    <property type="entry name" value="Iso_Racemase_Enz_sf"/>
</dbReference>
<dbReference type="Pfam" id="PF01177">
    <property type="entry name" value="Asp_Glu_race"/>
    <property type="match status" value="1"/>
</dbReference>
<name>A0A564W2Z3_9FIRM</name>
<gene>
    <name evidence="2" type="ORF">RSSSTS7063_03599</name>
</gene>